<keyword evidence="1" id="KW-0812">Transmembrane</keyword>
<proteinExistence type="predicted"/>
<protein>
    <submittedName>
        <fullName evidence="2">Anti-sigma factor RsiW</fullName>
    </submittedName>
</protein>
<evidence type="ECO:0000313" key="3">
    <source>
        <dbReference type="Proteomes" id="UP000585681"/>
    </source>
</evidence>
<dbReference type="AlphaFoldDB" id="A0A840CB86"/>
<feature type="transmembrane region" description="Helical" evidence="1">
    <location>
        <begin position="82"/>
        <end position="103"/>
    </location>
</feature>
<keyword evidence="1" id="KW-0472">Membrane</keyword>
<name>A0A840CB86_9RHOB</name>
<gene>
    <name evidence="2" type="ORF">GGR17_000410</name>
</gene>
<sequence>MTQIPEDRLLAYFEGALGAEDARALAERLPDEPQARALLEVWARQNAAITALYAPVAEEPVPERLLAVTRRRPPTIATPAPLLRIAAMLGLLALGGAGGWLAADLRPDAPRALAEAAIAAHETYVVEVIHPVEVEATQAAHLTGWISNRLGHSIAPPDFAALGFRLMGGRVLPGDTGAAALFMYEDDLGRRVTLYVAPETGGAQTAFQFAEQGDMQSFYWMDGTLNYAVVGDIPRDALRRIALAAYDQLI</sequence>
<comment type="caution">
    <text evidence="2">The sequence shown here is derived from an EMBL/GenBank/DDBJ whole genome shotgun (WGS) entry which is preliminary data.</text>
</comment>
<accession>A0A840CB86</accession>
<dbReference type="Proteomes" id="UP000585681">
    <property type="component" value="Unassembled WGS sequence"/>
</dbReference>
<keyword evidence="3" id="KW-1185">Reference proteome</keyword>
<organism evidence="2 3">
    <name type="scientific">Actibacterium naphthalenivorans</name>
    <dbReference type="NCBI Taxonomy" id="1614693"/>
    <lineage>
        <taxon>Bacteria</taxon>
        <taxon>Pseudomonadati</taxon>
        <taxon>Pseudomonadota</taxon>
        <taxon>Alphaproteobacteria</taxon>
        <taxon>Rhodobacterales</taxon>
        <taxon>Roseobacteraceae</taxon>
        <taxon>Actibacterium</taxon>
    </lineage>
</organism>
<dbReference type="RefSeq" id="WP_054538296.1">
    <property type="nucleotide sequence ID" value="NZ_JACIEQ010000001.1"/>
</dbReference>
<evidence type="ECO:0000256" key="1">
    <source>
        <dbReference type="SAM" id="Phobius"/>
    </source>
</evidence>
<keyword evidence="1" id="KW-1133">Transmembrane helix</keyword>
<reference evidence="2" key="1">
    <citation type="submission" date="2020-08" db="EMBL/GenBank/DDBJ databases">
        <title>Genomic Encyclopedia of Type Strains, Phase IV (KMG-IV): sequencing the most valuable type-strain genomes for metagenomic binning, comparative biology and taxonomic classification.</title>
        <authorList>
            <person name="Goeker M."/>
        </authorList>
    </citation>
    <scope>NUCLEOTIDE SEQUENCE [LARGE SCALE GENOMIC DNA]</scope>
    <source>
        <strain evidence="2">DSM 105040</strain>
    </source>
</reference>
<dbReference type="EMBL" id="JACIEQ010000001">
    <property type="protein sequence ID" value="MBB4020619.1"/>
    <property type="molecule type" value="Genomic_DNA"/>
</dbReference>
<evidence type="ECO:0000313" key="2">
    <source>
        <dbReference type="EMBL" id="MBB4020619.1"/>
    </source>
</evidence>